<comment type="caution">
    <text evidence="1">The sequence shown here is derived from an EMBL/GenBank/DDBJ whole genome shotgun (WGS) entry which is preliminary data.</text>
</comment>
<protein>
    <submittedName>
        <fullName evidence="1">Uncharacterized protein</fullName>
    </submittedName>
</protein>
<reference evidence="1" key="1">
    <citation type="submission" date="2020-08" db="EMBL/GenBank/DDBJ databases">
        <title>Multicomponent nature underlies the extraordinary mechanical properties of spider dragline silk.</title>
        <authorList>
            <person name="Kono N."/>
            <person name="Nakamura H."/>
            <person name="Mori M."/>
            <person name="Yoshida Y."/>
            <person name="Ohtoshi R."/>
            <person name="Malay A.D."/>
            <person name="Moran D.A.P."/>
            <person name="Tomita M."/>
            <person name="Numata K."/>
            <person name="Arakawa K."/>
        </authorList>
    </citation>
    <scope>NUCLEOTIDE SEQUENCE</scope>
</reference>
<dbReference type="OrthoDB" id="6434769at2759"/>
<evidence type="ECO:0000313" key="1">
    <source>
        <dbReference type="EMBL" id="GFY65002.1"/>
    </source>
</evidence>
<gene>
    <name evidence="1" type="ORF">TNIN_283481</name>
</gene>
<evidence type="ECO:0000313" key="2">
    <source>
        <dbReference type="Proteomes" id="UP000886998"/>
    </source>
</evidence>
<proteinExistence type="predicted"/>
<accession>A0A8X7CHP5</accession>
<name>A0A8X7CHP5_9ARAC</name>
<dbReference type="EMBL" id="BMAV01015482">
    <property type="protein sequence ID" value="GFY65002.1"/>
    <property type="molecule type" value="Genomic_DNA"/>
</dbReference>
<dbReference type="AlphaFoldDB" id="A0A8X7CHP5"/>
<sequence>MCSKDSRSSSSKLWKLVKGINKKQVKTCNSVREAAGQAYPDDKSVANGLAAHYQSSSRFNISSLNRSILKRARNVIHGCRSFDLGPNVGQTIFLTCML</sequence>
<dbReference type="Proteomes" id="UP000886998">
    <property type="component" value="Unassembled WGS sequence"/>
</dbReference>
<organism evidence="1 2">
    <name type="scientific">Trichonephila inaurata madagascariensis</name>
    <dbReference type="NCBI Taxonomy" id="2747483"/>
    <lineage>
        <taxon>Eukaryota</taxon>
        <taxon>Metazoa</taxon>
        <taxon>Ecdysozoa</taxon>
        <taxon>Arthropoda</taxon>
        <taxon>Chelicerata</taxon>
        <taxon>Arachnida</taxon>
        <taxon>Araneae</taxon>
        <taxon>Araneomorphae</taxon>
        <taxon>Entelegynae</taxon>
        <taxon>Araneoidea</taxon>
        <taxon>Nephilidae</taxon>
        <taxon>Trichonephila</taxon>
        <taxon>Trichonephila inaurata</taxon>
    </lineage>
</organism>
<keyword evidence="2" id="KW-1185">Reference proteome</keyword>